<proteinExistence type="predicted"/>
<dbReference type="RefSeq" id="WP_161074139.1">
    <property type="nucleotide sequence ID" value="NZ_WWCU01000028.1"/>
</dbReference>
<name>A0A7X4HEQ6_9BURK</name>
<protein>
    <submittedName>
        <fullName evidence="2">Uncharacterized protein</fullName>
    </submittedName>
</protein>
<feature type="signal peptide" evidence="1">
    <location>
        <begin position="1"/>
        <end position="49"/>
    </location>
</feature>
<keyword evidence="1" id="KW-0732">Signal</keyword>
<evidence type="ECO:0000313" key="3">
    <source>
        <dbReference type="Proteomes" id="UP000450676"/>
    </source>
</evidence>
<sequence>MTNMTANPTWQWSGKWYRGTTNSQRMKRLKFGIASVGILLASMSNPVLAAQDCGAYIPAINRQLASYLATVGPRGMKNVSLDEFGNAVDPMWGRPIVKLDTYVLPDAISKKLSYRFTDAATKGVRTANGRTVCSFNYEANDGFKTEKGYANFDVEPSSKTTEIIMFVSPGEAKSGIKFTPEGFAQMIINSAIRKSLASDPQYKGKFNVVF</sequence>
<dbReference type="AlphaFoldDB" id="A0A7X4HEQ6"/>
<dbReference type="Proteomes" id="UP000450676">
    <property type="component" value="Unassembled WGS sequence"/>
</dbReference>
<gene>
    <name evidence="2" type="ORF">GTP77_21185</name>
</gene>
<evidence type="ECO:0000313" key="2">
    <source>
        <dbReference type="EMBL" id="MYN09839.1"/>
    </source>
</evidence>
<dbReference type="EMBL" id="WWCU01000028">
    <property type="protein sequence ID" value="MYN09839.1"/>
    <property type="molecule type" value="Genomic_DNA"/>
</dbReference>
<organism evidence="2 3">
    <name type="scientific">Pseudoduganella aquatica</name>
    <dbReference type="NCBI Taxonomy" id="2660641"/>
    <lineage>
        <taxon>Bacteria</taxon>
        <taxon>Pseudomonadati</taxon>
        <taxon>Pseudomonadota</taxon>
        <taxon>Betaproteobacteria</taxon>
        <taxon>Burkholderiales</taxon>
        <taxon>Oxalobacteraceae</taxon>
        <taxon>Telluria group</taxon>
        <taxon>Pseudoduganella</taxon>
    </lineage>
</organism>
<accession>A0A7X4HEQ6</accession>
<feature type="chain" id="PRO_5030575289" evidence="1">
    <location>
        <begin position="50"/>
        <end position="210"/>
    </location>
</feature>
<evidence type="ECO:0000256" key="1">
    <source>
        <dbReference type="SAM" id="SignalP"/>
    </source>
</evidence>
<reference evidence="2 3" key="1">
    <citation type="submission" date="2019-12" db="EMBL/GenBank/DDBJ databases">
        <title>Novel species isolated from a subtropical stream in China.</title>
        <authorList>
            <person name="Lu H."/>
        </authorList>
    </citation>
    <scope>NUCLEOTIDE SEQUENCE [LARGE SCALE GENOMIC DNA]</scope>
    <source>
        <strain evidence="2 3">FT127W</strain>
    </source>
</reference>
<keyword evidence="3" id="KW-1185">Reference proteome</keyword>
<comment type="caution">
    <text evidence="2">The sequence shown here is derived from an EMBL/GenBank/DDBJ whole genome shotgun (WGS) entry which is preliminary data.</text>
</comment>